<dbReference type="InterPro" id="IPR037091">
    <property type="entry name" value="Pen-bd_prot4_C_dom_sf"/>
</dbReference>
<evidence type="ECO:0000256" key="2">
    <source>
        <dbReference type="SAM" id="Phobius"/>
    </source>
</evidence>
<sequence>EEYATTTAKDYAILAQRAVSDTPKIIDFTKQVAPTQHGVTYYTYNHSLEGGNMSLEGTDGLKTGSSDVADYNHAITTKRDGLRIYQIILGAGDYEYLGGEKERNKIGNSLMNNAFNQYKRIKIFSEGVHTINDKKYYVSQDFYDILPVNMTKKDVKYVIEDDRLHIDYERTFISDAYGPPTVKLEQPIIKASKTRVLSLWESHPILTIALGTGIIIVLAVILKWLFKRVRK</sequence>
<evidence type="ECO:0000313" key="5">
    <source>
        <dbReference type="EMBL" id="EKU46002.1"/>
    </source>
</evidence>
<name>K9ATS5_9STAP</name>
<dbReference type="RefSeq" id="WP_009384620.1">
    <property type="nucleotide sequence ID" value="NZ_AMSQ01000021.1"/>
</dbReference>
<dbReference type="Proteomes" id="UP000009885">
    <property type="component" value="Unassembled WGS sequence"/>
</dbReference>
<dbReference type="PATRIC" id="fig|1229783.3.peg.2011"/>
<feature type="non-terminal residue" evidence="5">
    <location>
        <position position="1"/>
    </location>
</feature>
<evidence type="ECO:0000256" key="1">
    <source>
        <dbReference type="ARBA" id="ARBA00003217"/>
    </source>
</evidence>
<dbReference type="Pfam" id="PF00768">
    <property type="entry name" value="Peptidase_S11"/>
    <property type="match status" value="1"/>
</dbReference>
<keyword evidence="6" id="KW-1185">Reference proteome</keyword>
<dbReference type="EMBL" id="AMSQ01000021">
    <property type="protein sequence ID" value="EKU46002.1"/>
    <property type="molecule type" value="Genomic_DNA"/>
</dbReference>
<gene>
    <name evidence="5" type="ORF">C273_10087</name>
</gene>
<accession>K9ATS5</accession>
<reference evidence="5 6" key="1">
    <citation type="journal article" date="2013" name="Genome Announc.">
        <title>Genome Sequence of Staphylococcus massiliensis Strain S46, Isolated from the Surface of Healthy Human Skin.</title>
        <authorList>
            <person name="Srivastav R."/>
            <person name="Singh A."/>
            <person name="Jangir P.K."/>
            <person name="Kumari C."/>
            <person name="Muduli S."/>
            <person name="Sharma R."/>
        </authorList>
    </citation>
    <scope>NUCLEOTIDE SEQUENCE [LARGE SCALE GENOMIC DNA]</scope>
    <source>
        <strain evidence="5 6">S46</strain>
    </source>
</reference>
<dbReference type="SUPFAM" id="SSF69189">
    <property type="entry name" value="Penicillin-binding protein associated domain"/>
    <property type="match status" value="1"/>
</dbReference>
<proteinExistence type="predicted"/>
<dbReference type="Pfam" id="PF09211">
    <property type="entry name" value="DUF1958"/>
    <property type="match status" value="1"/>
</dbReference>
<dbReference type="GO" id="GO:0009002">
    <property type="term" value="F:serine-type D-Ala-D-Ala carboxypeptidase activity"/>
    <property type="evidence" value="ECO:0007669"/>
    <property type="project" value="InterPro"/>
</dbReference>
<dbReference type="InterPro" id="IPR015294">
    <property type="entry name" value="Pen-bd_prot4_C_dom"/>
</dbReference>
<comment type="caution">
    <text evidence="5">The sequence shown here is derived from an EMBL/GenBank/DDBJ whole genome shotgun (WGS) entry which is preliminary data.</text>
</comment>
<feature type="domain" description="Penicillin-binding protein 4 C-terminal" evidence="4">
    <location>
        <begin position="120"/>
        <end position="184"/>
    </location>
</feature>
<dbReference type="GO" id="GO:0006508">
    <property type="term" value="P:proteolysis"/>
    <property type="evidence" value="ECO:0007669"/>
    <property type="project" value="InterPro"/>
</dbReference>
<dbReference type="SUPFAM" id="SSF56601">
    <property type="entry name" value="beta-lactamase/transpeptidase-like"/>
    <property type="match status" value="1"/>
</dbReference>
<dbReference type="eggNOG" id="COG1686">
    <property type="taxonomic scope" value="Bacteria"/>
</dbReference>
<organism evidence="5 6">
    <name type="scientific">Staphylococcus massiliensis S46</name>
    <dbReference type="NCBI Taxonomy" id="1229783"/>
    <lineage>
        <taxon>Bacteria</taxon>
        <taxon>Bacillati</taxon>
        <taxon>Bacillota</taxon>
        <taxon>Bacilli</taxon>
        <taxon>Bacillales</taxon>
        <taxon>Staphylococcaceae</taxon>
        <taxon>Staphylococcus</taxon>
    </lineage>
</organism>
<keyword evidence="2" id="KW-0812">Transmembrane</keyword>
<evidence type="ECO:0000259" key="4">
    <source>
        <dbReference type="Pfam" id="PF09211"/>
    </source>
</evidence>
<protein>
    <submittedName>
        <fullName evidence="5">Penicillin binding protein 4</fullName>
    </submittedName>
</protein>
<dbReference type="InterPro" id="IPR001967">
    <property type="entry name" value="Peptidase_S11_N"/>
</dbReference>
<dbReference type="Gene3D" id="3.40.710.10">
    <property type="entry name" value="DD-peptidase/beta-lactamase superfamily"/>
    <property type="match status" value="1"/>
</dbReference>
<dbReference type="Gene3D" id="2.30.140.20">
    <property type="entry name" value="Penicillin-binding protein 4, C-terminal domain"/>
    <property type="match status" value="1"/>
</dbReference>
<feature type="domain" description="Peptidase S11 D-alanyl-D-alanine carboxypeptidase A N-terminal" evidence="3">
    <location>
        <begin position="5"/>
        <end position="91"/>
    </location>
</feature>
<feature type="transmembrane region" description="Helical" evidence="2">
    <location>
        <begin position="205"/>
        <end position="226"/>
    </location>
</feature>
<keyword evidence="2" id="KW-1133">Transmembrane helix</keyword>
<dbReference type="InterPro" id="IPR012338">
    <property type="entry name" value="Beta-lactam/transpept-like"/>
</dbReference>
<evidence type="ECO:0000313" key="6">
    <source>
        <dbReference type="Proteomes" id="UP000009885"/>
    </source>
</evidence>
<evidence type="ECO:0000259" key="3">
    <source>
        <dbReference type="Pfam" id="PF00768"/>
    </source>
</evidence>
<comment type="function">
    <text evidence="1">Removes C-terminal D-alanyl residues from sugar-peptide cell wall precursors.</text>
</comment>
<dbReference type="STRING" id="1229783.C273_10087"/>
<keyword evidence="2" id="KW-0472">Membrane</keyword>
<dbReference type="AlphaFoldDB" id="K9ATS5"/>
<dbReference type="InterPro" id="IPR015956">
    <property type="entry name" value="Peniciliin-bd_prot_C_sf"/>
</dbReference>